<accession>A0ACB0KUC4</accession>
<keyword evidence="2" id="KW-1185">Reference proteome</keyword>
<reference evidence="1" key="1">
    <citation type="submission" date="2023-10" db="EMBL/GenBank/DDBJ databases">
        <authorList>
            <person name="Rodriguez Cubillos JULIANA M."/>
            <person name="De Vega J."/>
        </authorList>
    </citation>
    <scope>NUCLEOTIDE SEQUENCE</scope>
</reference>
<evidence type="ECO:0000313" key="2">
    <source>
        <dbReference type="Proteomes" id="UP001177021"/>
    </source>
</evidence>
<protein>
    <submittedName>
        <fullName evidence="1">Uncharacterized protein</fullName>
    </submittedName>
</protein>
<organism evidence="1 2">
    <name type="scientific">Trifolium pratense</name>
    <name type="common">Red clover</name>
    <dbReference type="NCBI Taxonomy" id="57577"/>
    <lineage>
        <taxon>Eukaryota</taxon>
        <taxon>Viridiplantae</taxon>
        <taxon>Streptophyta</taxon>
        <taxon>Embryophyta</taxon>
        <taxon>Tracheophyta</taxon>
        <taxon>Spermatophyta</taxon>
        <taxon>Magnoliopsida</taxon>
        <taxon>eudicotyledons</taxon>
        <taxon>Gunneridae</taxon>
        <taxon>Pentapetalae</taxon>
        <taxon>rosids</taxon>
        <taxon>fabids</taxon>
        <taxon>Fabales</taxon>
        <taxon>Fabaceae</taxon>
        <taxon>Papilionoideae</taxon>
        <taxon>50 kb inversion clade</taxon>
        <taxon>NPAAA clade</taxon>
        <taxon>Hologalegina</taxon>
        <taxon>IRL clade</taxon>
        <taxon>Trifolieae</taxon>
        <taxon>Trifolium</taxon>
    </lineage>
</organism>
<sequence length="70" mass="8071">MPKIFIFVYIITIVFISLFLVVIYVNAGFALECTIDYDCLDTENFLCHFPRLIPKCVGERCICGMSNGYY</sequence>
<proteinExistence type="predicted"/>
<dbReference type="EMBL" id="CASHSV030000311">
    <property type="protein sequence ID" value="CAJ2659478.1"/>
    <property type="molecule type" value="Genomic_DNA"/>
</dbReference>
<dbReference type="Proteomes" id="UP001177021">
    <property type="component" value="Unassembled WGS sequence"/>
</dbReference>
<name>A0ACB0KUC4_TRIPR</name>
<comment type="caution">
    <text evidence="1">The sequence shown here is derived from an EMBL/GenBank/DDBJ whole genome shotgun (WGS) entry which is preliminary data.</text>
</comment>
<gene>
    <name evidence="1" type="ORF">MILVUS5_LOCUS25650</name>
</gene>
<evidence type="ECO:0000313" key="1">
    <source>
        <dbReference type="EMBL" id="CAJ2659478.1"/>
    </source>
</evidence>